<feature type="transmembrane region" description="Helical" evidence="13">
    <location>
        <begin position="195"/>
        <end position="216"/>
    </location>
</feature>
<evidence type="ECO:0000256" key="4">
    <source>
        <dbReference type="ARBA" id="ARBA00010072"/>
    </source>
</evidence>
<evidence type="ECO:0000256" key="7">
    <source>
        <dbReference type="ARBA" id="ARBA00022692"/>
    </source>
</evidence>
<dbReference type="InterPro" id="IPR003439">
    <property type="entry name" value="ABC_transporter-like_ATP-bd"/>
</dbReference>
<name>A0A366CYA6_9GAMM</name>
<dbReference type="PANTHER" id="PTHR43166">
    <property type="entry name" value="AMINO ACID IMPORT ATP-BINDING PROTEIN"/>
    <property type="match status" value="1"/>
</dbReference>
<proteinExistence type="inferred from homology"/>
<dbReference type="InterPro" id="IPR010065">
    <property type="entry name" value="AA_ABC_transptr_permease_3TM"/>
</dbReference>
<keyword evidence="12 13" id="KW-0472">Membrane</keyword>
<keyword evidence="10" id="KW-0029">Amino-acid transport</keyword>
<feature type="transmembrane region" description="Helical" evidence="13">
    <location>
        <begin position="89"/>
        <end position="110"/>
    </location>
</feature>
<evidence type="ECO:0000259" key="15">
    <source>
        <dbReference type="PROSITE" id="PS50928"/>
    </source>
</evidence>
<dbReference type="SMART" id="SM00382">
    <property type="entry name" value="AAA"/>
    <property type="match status" value="1"/>
</dbReference>
<evidence type="ECO:0000256" key="12">
    <source>
        <dbReference type="ARBA" id="ARBA00023136"/>
    </source>
</evidence>
<dbReference type="InterPro" id="IPR000515">
    <property type="entry name" value="MetI-like"/>
</dbReference>
<dbReference type="NCBIfam" id="TIGR01726">
    <property type="entry name" value="HEQRo_perm_3TM"/>
    <property type="match status" value="1"/>
</dbReference>
<dbReference type="PANTHER" id="PTHR43166:SF9">
    <property type="entry name" value="GLUTAMATE_ASPARTATE IMPORT ATP-BINDING PROTEIN GLTL"/>
    <property type="match status" value="1"/>
</dbReference>
<dbReference type="CDD" id="cd06261">
    <property type="entry name" value="TM_PBP2"/>
    <property type="match status" value="1"/>
</dbReference>
<dbReference type="GO" id="GO:0005524">
    <property type="term" value="F:ATP binding"/>
    <property type="evidence" value="ECO:0007669"/>
    <property type="project" value="UniProtKB-KW"/>
</dbReference>
<dbReference type="RefSeq" id="WP_113874877.1">
    <property type="nucleotide sequence ID" value="NZ_QNRF01000006.1"/>
</dbReference>
<dbReference type="Pfam" id="PF00528">
    <property type="entry name" value="BPD_transp_1"/>
    <property type="match status" value="1"/>
</dbReference>
<reference evidence="16 17" key="1">
    <citation type="submission" date="2018-06" db="EMBL/GenBank/DDBJ databases">
        <title>Genomic Encyclopedia of Type Strains, Phase III (KMG-III): the genomes of soil and plant-associated and newly described type strains.</title>
        <authorList>
            <person name="Whitman W."/>
        </authorList>
    </citation>
    <scope>NUCLEOTIDE SEQUENCE [LARGE SCALE GENOMIC DNA]</scope>
    <source>
        <strain evidence="16 17">CECT 7732</strain>
    </source>
</reference>
<evidence type="ECO:0000256" key="13">
    <source>
        <dbReference type="RuleBase" id="RU363032"/>
    </source>
</evidence>
<dbReference type="OrthoDB" id="9802264at2"/>
<evidence type="ECO:0000313" key="17">
    <source>
        <dbReference type="Proteomes" id="UP000252086"/>
    </source>
</evidence>
<comment type="subcellular location">
    <subcellularLocation>
        <location evidence="2">Cell inner membrane</location>
        <topology evidence="2">Multi-pass membrane protein</topology>
    </subcellularLocation>
    <subcellularLocation>
        <location evidence="1">Cell inner membrane</location>
        <topology evidence="1">Peripheral membrane protein</topology>
    </subcellularLocation>
    <subcellularLocation>
        <location evidence="13">Cell membrane</location>
        <topology evidence="13">Multi-pass membrane protein</topology>
    </subcellularLocation>
</comment>
<dbReference type="InterPro" id="IPR035906">
    <property type="entry name" value="MetI-like_sf"/>
</dbReference>
<gene>
    <name evidence="16" type="ORF">DFP76_10617</name>
</gene>
<dbReference type="InterPro" id="IPR027417">
    <property type="entry name" value="P-loop_NTPase"/>
</dbReference>
<dbReference type="SUPFAM" id="SSF161098">
    <property type="entry name" value="MetI-like"/>
    <property type="match status" value="1"/>
</dbReference>
<comment type="similarity">
    <text evidence="3">Belongs to the ABC transporter superfamily.</text>
</comment>
<accession>A0A366CYA6</accession>
<comment type="similarity">
    <text evidence="4">Belongs to the binding-protein-dependent transport system permease family. HisMQ subfamily.</text>
</comment>
<keyword evidence="6" id="KW-1003">Cell membrane</keyword>
<evidence type="ECO:0000256" key="6">
    <source>
        <dbReference type="ARBA" id="ARBA00022475"/>
    </source>
</evidence>
<dbReference type="InterPro" id="IPR003593">
    <property type="entry name" value="AAA+_ATPase"/>
</dbReference>
<dbReference type="GO" id="GO:0022857">
    <property type="term" value="F:transmembrane transporter activity"/>
    <property type="evidence" value="ECO:0007669"/>
    <property type="project" value="InterPro"/>
</dbReference>
<dbReference type="GO" id="GO:0043190">
    <property type="term" value="C:ATP-binding cassette (ABC) transporter complex"/>
    <property type="evidence" value="ECO:0007669"/>
    <property type="project" value="InterPro"/>
</dbReference>
<dbReference type="GO" id="GO:0006865">
    <property type="term" value="P:amino acid transport"/>
    <property type="evidence" value="ECO:0007669"/>
    <property type="project" value="UniProtKB-KW"/>
</dbReference>
<evidence type="ECO:0000256" key="3">
    <source>
        <dbReference type="ARBA" id="ARBA00005417"/>
    </source>
</evidence>
<dbReference type="EMBL" id="QNRF01000006">
    <property type="protein sequence ID" value="RBO82189.1"/>
    <property type="molecule type" value="Genomic_DNA"/>
</dbReference>
<keyword evidence="17" id="KW-1185">Reference proteome</keyword>
<evidence type="ECO:0000256" key="9">
    <source>
        <dbReference type="ARBA" id="ARBA00022840"/>
    </source>
</evidence>
<dbReference type="Proteomes" id="UP000252086">
    <property type="component" value="Unassembled WGS sequence"/>
</dbReference>
<organism evidence="16 17">
    <name type="scientific">Marinomonas aquiplantarum</name>
    <dbReference type="NCBI Taxonomy" id="491951"/>
    <lineage>
        <taxon>Bacteria</taxon>
        <taxon>Pseudomonadati</taxon>
        <taxon>Pseudomonadota</taxon>
        <taxon>Gammaproteobacteria</taxon>
        <taxon>Oceanospirillales</taxon>
        <taxon>Oceanospirillaceae</taxon>
        <taxon>Marinomonas</taxon>
    </lineage>
</organism>
<keyword evidence="8" id="KW-0547">Nucleotide-binding</keyword>
<dbReference type="InterPro" id="IPR050086">
    <property type="entry name" value="MetN_ABC_transporter-like"/>
</dbReference>
<keyword evidence="5 13" id="KW-0813">Transport</keyword>
<feature type="transmembrane region" description="Helical" evidence="13">
    <location>
        <begin position="55"/>
        <end position="77"/>
    </location>
</feature>
<dbReference type="GO" id="GO:0016887">
    <property type="term" value="F:ATP hydrolysis activity"/>
    <property type="evidence" value="ECO:0007669"/>
    <property type="project" value="InterPro"/>
</dbReference>
<dbReference type="PROSITE" id="PS50893">
    <property type="entry name" value="ABC_TRANSPORTER_2"/>
    <property type="match status" value="1"/>
</dbReference>
<feature type="domain" description="ABC transporter" evidence="14">
    <location>
        <begin position="260"/>
        <end position="500"/>
    </location>
</feature>
<keyword evidence="11 13" id="KW-1133">Transmembrane helix</keyword>
<comment type="caution">
    <text evidence="16">The sequence shown here is derived from an EMBL/GenBank/DDBJ whole genome shotgun (WGS) entry which is preliminary data.</text>
</comment>
<evidence type="ECO:0000256" key="11">
    <source>
        <dbReference type="ARBA" id="ARBA00022989"/>
    </source>
</evidence>
<sequence length="514" mass="56954">MSLDWEYFFSLFTMSAFYSACVTVIILSTLGWFLGLVLGFVVACAKMSSSRWLNLPAGVFIWFFRSVPLLVVLVFVYNMPQLFPSTGPFLGVPFIAGLVSLVITEAAYIAEIHRSGLLSVNKGQHEAGHALNISFLGIQRLIVIPQALRISMPALTNEYVTAIKLSSLVSAISLPELLQTGQRLYSQNFLVMETLLAVAVYYVAIVTIFGSILQFIERKMDVPSRKPATLSDAECDALRQQAVAMPIRKTSSLTGLPPALQLKKLVKRFGDHVVLKQIDMKVAIGEVISIIGPSGSGKTTLIRTINMLEKLNDGEVVLFGEDFIQGHEKPNMKKVRSGMQRIGMVFQSFNLFPHKTALENIMMAARYHGTTKEKEVCRKQALFLLNRVGLLAHANKYPHQLSGGQQQRVAIARTLALSPDIILFDEPTSALDPEMVGEVLKVIQDLAKEGMTLIIVTHEMDFALSVSDRIVMMEHGVIQVDTSPSDIEHADASTPELLRMKRFMGMENEESKHV</sequence>
<evidence type="ECO:0000256" key="1">
    <source>
        <dbReference type="ARBA" id="ARBA00004417"/>
    </source>
</evidence>
<dbReference type="Pfam" id="PF00005">
    <property type="entry name" value="ABC_tran"/>
    <property type="match status" value="1"/>
</dbReference>
<dbReference type="PROSITE" id="PS50928">
    <property type="entry name" value="ABC_TM1"/>
    <property type="match status" value="1"/>
</dbReference>
<keyword evidence="7 13" id="KW-0812">Transmembrane</keyword>
<evidence type="ECO:0000313" key="16">
    <source>
        <dbReference type="EMBL" id="RBO82189.1"/>
    </source>
</evidence>
<feature type="transmembrane region" description="Helical" evidence="13">
    <location>
        <begin position="16"/>
        <end position="43"/>
    </location>
</feature>
<dbReference type="InterPro" id="IPR017871">
    <property type="entry name" value="ABC_transporter-like_CS"/>
</dbReference>
<dbReference type="PROSITE" id="PS00211">
    <property type="entry name" value="ABC_TRANSPORTER_1"/>
    <property type="match status" value="1"/>
</dbReference>
<dbReference type="SUPFAM" id="SSF52540">
    <property type="entry name" value="P-loop containing nucleoside triphosphate hydrolases"/>
    <property type="match status" value="1"/>
</dbReference>
<dbReference type="Gene3D" id="1.10.3720.10">
    <property type="entry name" value="MetI-like"/>
    <property type="match status" value="1"/>
</dbReference>
<protein>
    <submittedName>
        <fullName evidence="16">Amino acid ABC transporter membrane protein (PAAT family) /amino acid ABC transporter ATP-binding protein (PAAT family)</fullName>
    </submittedName>
</protein>
<evidence type="ECO:0000256" key="5">
    <source>
        <dbReference type="ARBA" id="ARBA00022448"/>
    </source>
</evidence>
<dbReference type="Gene3D" id="3.40.50.300">
    <property type="entry name" value="P-loop containing nucleotide triphosphate hydrolases"/>
    <property type="match status" value="1"/>
</dbReference>
<dbReference type="AlphaFoldDB" id="A0A366CYA6"/>
<evidence type="ECO:0000256" key="10">
    <source>
        <dbReference type="ARBA" id="ARBA00022970"/>
    </source>
</evidence>
<evidence type="ECO:0000256" key="8">
    <source>
        <dbReference type="ARBA" id="ARBA00022741"/>
    </source>
</evidence>
<evidence type="ECO:0000256" key="2">
    <source>
        <dbReference type="ARBA" id="ARBA00004429"/>
    </source>
</evidence>
<evidence type="ECO:0000259" key="14">
    <source>
        <dbReference type="PROSITE" id="PS50893"/>
    </source>
</evidence>
<feature type="domain" description="ABC transmembrane type-1" evidence="15">
    <location>
        <begin position="17"/>
        <end position="213"/>
    </location>
</feature>
<keyword evidence="9 16" id="KW-0067">ATP-binding</keyword>